<protein>
    <submittedName>
        <fullName evidence="2">CLUMA_CG001740, isoform A</fullName>
    </submittedName>
</protein>
<name>A0A1J1HK86_9DIPT</name>
<keyword evidence="3" id="KW-1185">Reference proteome</keyword>
<proteinExistence type="predicted"/>
<feature type="signal peptide" evidence="1">
    <location>
        <begin position="1"/>
        <end position="18"/>
    </location>
</feature>
<dbReference type="AlphaFoldDB" id="A0A1J1HK86"/>
<dbReference type="Proteomes" id="UP000183832">
    <property type="component" value="Unassembled WGS sequence"/>
</dbReference>
<organism evidence="2 3">
    <name type="scientific">Clunio marinus</name>
    <dbReference type="NCBI Taxonomy" id="568069"/>
    <lineage>
        <taxon>Eukaryota</taxon>
        <taxon>Metazoa</taxon>
        <taxon>Ecdysozoa</taxon>
        <taxon>Arthropoda</taxon>
        <taxon>Hexapoda</taxon>
        <taxon>Insecta</taxon>
        <taxon>Pterygota</taxon>
        <taxon>Neoptera</taxon>
        <taxon>Endopterygota</taxon>
        <taxon>Diptera</taxon>
        <taxon>Nematocera</taxon>
        <taxon>Chironomoidea</taxon>
        <taxon>Chironomidae</taxon>
        <taxon>Clunio</taxon>
    </lineage>
</organism>
<reference evidence="2 3" key="1">
    <citation type="submission" date="2015-04" db="EMBL/GenBank/DDBJ databases">
        <authorList>
            <person name="Syromyatnikov M.Y."/>
            <person name="Popov V.N."/>
        </authorList>
    </citation>
    <scope>NUCLEOTIDE SEQUENCE [LARGE SCALE GENOMIC DNA]</scope>
</reference>
<keyword evidence="1" id="KW-0732">Signal</keyword>
<gene>
    <name evidence="2" type="ORF">CLUMA_CG001740</name>
</gene>
<evidence type="ECO:0000313" key="2">
    <source>
        <dbReference type="EMBL" id="CRK87954.1"/>
    </source>
</evidence>
<dbReference type="EMBL" id="CVRI01000006">
    <property type="protein sequence ID" value="CRK87954.1"/>
    <property type="molecule type" value="Genomic_DNA"/>
</dbReference>
<accession>A0A1J1HK86</accession>
<evidence type="ECO:0000313" key="3">
    <source>
        <dbReference type="Proteomes" id="UP000183832"/>
    </source>
</evidence>
<evidence type="ECO:0000256" key="1">
    <source>
        <dbReference type="SAM" id="SignalP"/>
    </source>
</evidence>
<feature type="chain" id="PRO_5012701221" evidence="1">
    <location>
        <begin position="19"/>
        <end position="112"/>
    </location>
</feature>
<sequence length="112" mass="12309">MKLLVLLFTASIAVCAYARRECEPVQPVPQPEPEPMCPTCSQGQENGLTYVQWKTENWENSAVAAGTCPADSHPRIIVGEYLNEPQEGNRCCCEPDDSRNYPEVAVPVGSPE</sequence>